<feature type="compositionally biased region" description="Polar residues" evidence="2">
    <location>
        <begin position="770"/>
        <end position="780"/>
    </location>
</feature>
<dbReference type="PANTHER" id="PTHR13199:SF11">
    <property type="entry name" value="PROTEIN ATOSSA"/>
    <property type="match status" value="1"/>
</dbReference>
<dbReference type="InterPro" id="IPR025261">
    <property type="entry name" value="Atos-like_cons_dom"/>
</dbReference>
<feature type="region of interest" description="Disordered" evidence="2">
    <location>
        <begin position="682"/>
        <end position="708"/>
    </location>
</feature>
<feature type="region of interest" description="Disordered" evidence="2">
    <location>
        <begin position="724"/>
        <end position="814"/>
    </location>
</feature>
<sequence>MIPTTLTNSSSTPVTGVVNPVSTLNSSSSNAVSNVGGLPNHVSALLGIASLILEGRAFVEDEYPLQAAVRGELPLLSGNPMETGRQSPKPSTSRAAYGDLMSGANEMNAYLLRKLSTSPDSTLYIDSYSSSSGSASSSFDSQQSRWSQKLSQLRQESPSSNVQMVRSEQKIAVEGIRHASEPEYVALAIKTETGENGEREADFEIIRRIALNRINMYNSPNSISGGGGNSNSVGGSGIGFGNENFMSSLQSLATNTCLRVGSPFFQSSSGPSTPKYSFRAVSGGNNNSPRFPSPQLADLSTGSAGSSGSAVQSPKSLLWLRNIPPASAATASTPTTARIAVPLSSSFVAGKRDISATTSSVNASNRKQAPQQGPHCDQFLRKMGLMKTDGCETEEHSCDKSYVNITCTRWRAHCLKMEAILARGEAICIEVYLGPVGHKILLEQWIINLKEKQPPPTMTLPSLCSAIRSQLYFSQVSAWYDLIKKSDKAISETGRLIFTTPLTSAAGDLATMAGNASSNTVLTAAAVSVASTLSSSPLTSSVGCSQRRPRLNILYRIKQYDSTACFNSKPNVHNFPNVNISENCCVSVCLKSLPRFTGGIPPKVGNTLPVTTQILNASGTMATTVTAATTKNHTPALNNLTMNCDNNVKERWQHQQQQKLKTAAKMISISTNQKEIKSVNFTTASNDCDEEEEEEEEEDDNCSDNSLKKDASAKIVESNRYDVVNVDDGSNSSFSTNNANLTHREKQLLKYRKRMFKRDKKQRKRGDNFCVTSNNNTSTINRKETPNGDDLPQLMDEEVGDEEDGDDEDDDQDDEGCHMEIIKNFYTPLSPTIDKRQTKERVGITTNETLHQVKMISTGTQTSQTLNCCSFCGGKRSMVCLKCNYITDKNSRNSLSTSSGASVHQRRRCNRSNFCSTKESSDLEMDDLEAEAERDSSASSLSSNDIIQIPRNKAELLLQAIQRTPKTAKKHRKTKENSNEAVQKTNCNDSTANAATINESSVSNVIPTSNIISCQMCKRQKTQHNFNQPTQMMTEQQQPTAAETTEDISSDECLLSPINVRTTTTTTTTASNDNKNKNDETAIENAGQQISETKLVAQETDEINLQNNDATHAATIPAVDNILNDIHRIEVMEQEYFESSTKLTPYIERCSLKSRRQQLHIPQQQQQPQQQVQQQVQQQQQQQRNCSTPPLMNEDIDVNAKGDSIANDGNRIMAQFKTPTDCQKSGKGSCKHVSKPTQLKIVCNFDNLRDFGGDGDGDGGNKMQTDATTPSSNSRTLISKANLTSNRRNLLKVNLTPIFCNTTSPLTTLMNQSTNAISPSIPIVQNGAKQKTKDGSNSAEIRTETSLTFSFESPTSSSTLPTALTVQKSNSAPTLPNSPSLSPRFFKASTIYKRRSRHLSDRSDRSSLGSDEQYSDEDNECNLYSPLVISPIKSRHRLTSVFARKSLLGNLEENLLQRRLMPKIEVVGFRLLLGASGGFCPTQLTIPAAAYFYELHGETLSTPYLCEVRLPRKGYTVPRFGTVQATLLNPMGTVVRMFVIPYDMRDMPALHQTFVRQRILADGGQTSDMCIEHVQHNGVVDCANNNCNKTVTINAELLQQQQEKQSQQQPRTPNARNESNLGHFISTEHMKSLRYSIHLRFQTSRSGRLMLHTDIRLLISRRTDCDTAAAHAKGILEGPNDFVTDTVMPANPKYSARHDQQTSSKI</sequence>
<proteinExistence type="inferred from homology"/>
<reference evidence="4" key="2">
    <citation type="submission" date="2020-05" db="UniProtKB">
        <authorList>
            <consortium name="EnsemblMetazoa"/>
        </authorList>
    </citation>
    <scope>IDENTIFICATION</scope>
    <source>
        <strain evidence="4">IAEA</strain>
    </source>
</reference>
<reference evidence="5" key="1">
    <citation type="submission" date="2014-03" db="EMBL/GenBank/DDBJ databases">
        <authorList>
            <person name="Aksoy S."/>
            <person name="Warren W."/>
            <person name="Wilson R.K."/>
        </authorList>
    </citation>
    <scope>NUCLEOTIDE SEQUENCE [LARGE SCALE GENOMIC DNA]</scope>
    <source>
        <strain evidence="5">IAEA</strain>
    </source>
</reference>
<evidence type="ECO:0000313" key="5">
    <source>
        <dbReference type="Proteomes" id="UP000092445"/>
    </source>
</evidence>
<feature type="compositionally biased region" description="Polar residues" evidence="2">
    <location>
        <begin position="84"/>
        <end position="94"/>
    </location>
</feature>
<dbReference type="Pfam" id="PF13889">
    <property type="entry name" value="Chromosome_seg"/>
    <property type="match status" value="1"/>
</dbReference>
<evidence type="ECO:0000256" key="1">
    <source>
        <dbReference type="ARBA" id="ARBA00034497"/>
    </source>
</evidence>
<feature type="compositionally biased region" description="Low complexity" evidence="2">
    <location>
        <begin position="1162"/>
        <end position="1183"/>
    </location>
</feature>
<feature type="region of interest" description="Disordered" evidence="2">
    <location>
        <begin position="1158"/>
        <end position="1196"/>
    </location>
</feature>
<dbReference type="EnsemblMetazoa" id="GPAI006262-RA">
    <property type="protein sequence ID" value="GPAI006262-PA"/>
    <property type="gene ID" value="GPAI006262"/>
</dbReference>
<feature type="domain" description="Atos-like conserved" evidence="3">
    <location>
        <begin position="1447"/>
        <end position="1505"/>
    </location>
</feature>
<feature type="region of interest" description="Disordered" evidence="2">
    <location>
        <begin position="1600"/>
        <end position="1620"/>
    </location>
</feature>
<feature type="region of interest" description="Disordered" evidence="2">
    <location>
        <begin position="926"/>
        <end position="945"/>
    </location>
</feature>
<feature type="compositionally biased region" description="Basic residues" evidence="2">
    <location>
        <begin position="749"/>
        <end position="764"/>
    </location>
</feature>
<dbReference type="PANTHER" id="PTHR13199">
    <property type="entry name" value="GH03947P"/>
    <property type="match status" value="1"/>
</dbReference>
<feature type="region of interest" description="Disordered" evidence="2">
    <location>
        <begin position="266"/>
        <end position="308"/>
    </location>
</feature>
<dbReference type="Proteomes" id="UP000092445">
    <property type="component" value="Unassembled WGS sequence"/>
</dbReference>
<organism evidence="4 5">
    <name type="scientific">Glossina pallidipes</name>
    <name type="common">Tsetse fly</name>
    <dbReference type="NCBI Taxonomy" id="7398"/>
    <lineage>
        <taxon>Eukaryota</taxon>
        <taxon>Metazoa</taxon>
        <taxon>Ecdysozoa</taxon>
        <taxon>Arthropoda</taxon>
        <taxon>Hexapoda</taxon>
        <taxon>Insecta</taxon>
        <taxon>Pterygota</taxon>
        <taxon>Neoptera</taxon>
        <taxon>Endopterygota</taxon>
        <taxon>Diptera</taxon>
        <taxon>Brachycera</taxon>
        <taxon>Muscomorpha</taxon>
        <taxon>Hippoboscoidea</taxon>
        <taxon>Glossinidae</taxon>
        <taxon>Glossina</taxon>
    </lineage>
</organism>
<accession>A0A1A9Z7K3</accession>
<protein>
    <submittedName>
        <fullName evidence="4">DUF4210 domain-containing protein</fullName>
    </submittedName>
</protein>
<name>A0A1A9Z7K3_GLOPL</name>
<evidence type="ECO:0000313" key="4">
    <source>
        <dbReference type="EnsemblMetazoa" id="GPAI006262-PA"/>
    </source>
</evidence>
<evidence type="ECO:0000256" key="2">
    <source>
        <dbReference type="SAM" id="MobiDB-lite"/>
    </source>
</evidence>
<dbReference type="InterPro" id="IPR033473">
    <property type="entry name" value="Atos-like_C"/>
</dbReference>
<feature type="region of interest" description="Disordered" evidence="2">
    <location>
        <begin position="75"/>
        <end position="97"/>
    </location>
</feature>
<keyword evidence="5" id="KW-1185">Reference proteome</keyword>
<comment type="similarity">
    <text evidence="1">Belongs to the ATOS family.</text>
</comment>
<feature type="region of interest" description="Disordered" evidence="2">
    <location>
        <begin position="1397"/>
        <end position="1417"/>
    </location>
</feature>
<dbReference type="STRING" id="7398.A0A1A9Z7K3"/>
<evidence type="ECO:0000259" key="3">
    <source>
        <dbReference type="SMART" id="SM01177"/>
    </source>
</evidence>
<feature type="compositionally biased region" description="Acidic residues" evidence="2">
    <location>
        <begin position="687"/>
        <end position="702"/>
    </location>
</feature>
<feature type="compositionally biased region" description="Polar residues" evidence="2">
    <location>
        <begin position="1610"/>
        <end position="1620"/>
    </location>
</feature>
<feature type="region of interest" description="Disordered" evidence="2">
    <location>
        <begin position="1320"/>
        <end position="1339"/>
    </location>
</feature>
<feature type="compositionally biased region" description="Polar residues" evidence="2">
    <location>
        <begin position="1262"/>
        <end position="1274"/>
    </location>
</feature>
<dbReference type="VEuPathDB" id="VectorBase:GPAI006262"/>
<feature type="compositionally biased region" description="Polar residues" evidence="2">
    <location>
        <begin position="728"/>
        <end position="741"/>
    </location>
</feature>
<dbReference type="InterPro" id="IPR051506">
    <property type="entry name" value="ATOS_Transcription_Regulators"/>
</dbReference>
<feature type="compositionally biased region" description="Acidic residues" evidence="2">
    <location>
        <begin position="795"/>
        <end position="814"/>
    </location>
</feature>
<feature type="compositionally biased region" description="Low complexity" evidence="2">
    <location>
        <begin position="1600"/>
        <end position="1609"/>
    </location>
</feature>
<feature type="region of interest" description="Disordered" evidence="2">
    <location>
        <begin position="1254"/>
        <end position="1274"/>
    </location>
</feature>
<dbReference type="SMART" id="SM01177">
    <property type="entry name" value="DUF4210"/>
    <property type="match status" value="1"/>
</dbReference>